<organism evidence="2 3">
    <name type="scientific">Actinoplanes ianthinogenes</name>
    <dbReference type="NCBI Taxonomy" id="122358"/>
    <lineage>
        <taxon>Bacteria</taxon>
        <taxon>Bacillati</taxon>
        <taxon>Actinomycetota</taxon>
        <taxon>Actinomycetes</taxon>
        <taxon>Micromonosporales</taxon>
        <taxon>Micromonosporaceae</taxon>
        <taxon>Actinoplanes</taxon>
    </lineage>
</organism>
<reference evidence="2 3" key="1">
    <citation type="submission" date="2020-08" db="EMBL/GenBank/DDBJ databases">
        <title>Whole genome shotgun sequence of Actinoplanes ianthinogenes NBRC 13996.</title>
        <authorList>
            <person name="Komaki H."/>
            <person name="Tamura T."/>
        </authorList>
    </citation>
    <scope>NUCLEOTIDE SEQUENCE [LARGE SCALE GENOMIC DNA]</scope>
    <source>
        <strain evidence="2 3">NBRC 13996</strain>
    </source>
</reference>
<dbReference type="InterPro" id="IPR025847">
    <property type="entry name" value="MEDS_domain"/>
</dbReference>
<evidence type="ECO:0000313" key="2">
    <source>
        <dbReference type="EMBL" id="BCJ47525.1"/>
    </source>
</evidence>
<dbReference type="PROSITE" id="PS50801">
    <property type="entry name" value="STAS"/>
    <property type="match status" value="1"/>
</dbReference>
<feature type="domain" description="STAS" evidence="1">
    <location>
        <begin position="194"/>
        <end position="279"/>
    </location>
</feature>
<dbReference type="EMBL" id="AP023356">
    <property type="protein sequence ID" value="BCJ47525.1"/>
    <property type="molecule type" value="Genomic_DNA"/>
</dbReference>
<dbReference type="Proteomes" id="UP000676967">
    <property type="component" value="Chromosome"/>
</dbReference>
<dbReference type="RefSeq" id="WP_189329929.1">
    <property type="nucleotide sequence ID" value="NZ_AP023356.1"/>
</dbReference>
<protein>
    <recommendedName>
        <fullName evidence="1">STAS domain-containing protein</fullName>
    </recommendedName>
</protein>
<sequence length="279" mass="29057">MRLAGVIGTPDDAGVHDHVGWAFDQPADFHTRAGRFLSAGLARRQRVVYVAGTDGAGPAGMHGLEAALATGQAQLTSVTAMYSDGEPVDPDRQVAAFAAAAGQALTDGWSGLRVAADVTSLVRTEQQRAAWARYEFLIDRHIARHPLIGMCGFQRGALDPAVLAEVTCVHPALSAGCSGFRLYAAGDPDTHAVLAGEIDRASGDLFATALRHARPEPADGRLVIDAAELAFVDHHSLAALADYATGLGVTAVMHADRDSVAAAIARIVPMAGLRVVVKA</sequence>
<gene>
    <name evidence="2" type="ORF">Aiant_81820</name>
</gene>
<accession>A0ABN6CQW1</accession>
<evidence type="ECO:0000313" key="3">
    <source>
        <dbReference type="Proteomes" id="UP000676967"/>
    </source>
</evidence>
<evidence type="ECO:0000259" key="1">
    <source>
        <dbReference type="PROSITE" id="PS50801"/>
    </source>
</evidence>
<dbReference type="Pfam" id="PF14417">
    <property type="entry name" value="MEDS"/>
    <property type="match status" value="1"/>
</dbReference>
<keyword evidence="3" id="KW-1185">Reference proteome</keyword>
<dbReference type="InterPro" id="IPR002645">
    <property type="entry name" value="STAS_dom"/>
</dbReference>
<proteinExistence type="predicted"/>
<name>A0ABN6CQW1_9ACTN</name>